<dbReference type="OrthoDB" id="5295844at2"/>
<organism evidence="2 3">
    <name type="scientific">Bdellovibrio bacteriovorus</name>
    <dbReference type="NCBI Taxonomy" id="959"/>
    <lineage>
        <taxon>Bacteria</taxon>
        <taxon>Pseudomonadati</taxon>
        <taxon>Bdellovibrionota</taxon>
        <taxon>Bdellovibrionia</taxon>
        <taxon>Bdellovibrionales</taxon>
        <taxon>Pseudobdellovibrionaceae</taxon>
        <taxon>Bdellovibrio</taxon>
    </lineage>
</organism>
<reference evidence="2 3" key="1">
    <citation type="submission" date="2016-03" db="EMBL/GenBank/DDBJ databases">
        <authorList>
            <person name="Ploux O."/>
        </authorList>
    </citation>
    <scope>NUCLEOTIDE SEQUENCE [LARGE SCALE GENOMIC DNA]</scope>
    <source>
        <strain evidence="2 3">R0</strain>
    </source>
</reference>
<comment type="caution">
    <text evidence="2">The sequence shown here is derived from an EMBL/GenBank/DDBJ whole genome shotgun (WGS) entry which is preliminary data.</text>
</comment>
<dbReference type="Gene3D" id="1.10.30.50">
    <property type="match status" value="1"/>
</dbReference>
<dbReference type="RefSeq" id="WP_061833309.1">
    <property type="nucleotide sequence ID" value="NZ_LUKE01000001.1"/>
</dbReference>
<sequence length="295" mass="33358">MIKKLSDSELEANLKILVAHERRTLHSILEHINEIDVRKLYLEKAYSSLYDYLIQECSYSGSAAMRRISAARLMKAVPEVGAQIESGHLNLSQVSELSRAIKEKEKTGAVVSNIQKADIARAISQKNIGQTQREISRSLDLELKAPEKTFVQKDESVHLQITLSKEQYQQLLECRDEAASILLSENGDVSLASVIGLLTSSFLHEKKKTVSTTETSPRENKTLTPKTRRNILKKNPCCQFKDPVTGKICGSTFNLEIDHRRSQWAGGNHHVDNLQVLCRAHNNHKYRKESMVRLL</sequence>
<evidence type="ECO:0000313" key="2">
    <source>
        <dbReference type="EMBL" id="KYG65765.1"/>
    </source>
</evidence>
<proteinExistence type="predicted"/>
<keyword evidence="3" id="KW-1185">Reference proteome</keyword>
<dbReference type="EMBL" id="LUKE01000001">
    <property type="protein sequence ID" value="KYG65765.1"/>
    <property type="molecule type" value="Genomic_DNA"/>
</dbReference>
<feature type="domain" description="HNH nuclease" evidence="1">
    <location>
        <begin position="226"/>
        <end position="283"/>
    </location>
</feature>
<dbReference type="InterPro" id="IPR003615">
    <property type="entry name" value="HNH_nuc"/>
</dbReference>
<evidence type="ECO:0000313" key="3">
    <source>
        <dbReference type="Proteomes" id="UP000075320"/>
    </source>
</evidence>
<accession>A0A150WNI9</accession>
<name>A0A150WNI9_BDEBC</name>
<protein>
    <recommendedName>
        <fullName evidence="1">HNH nuclease domain-containing protein</fullName>
    </recommendedName>
</protein>
<dbReference type="AlphaFoldDB" id="A0A150WNI9"/>
<dbReference type="Proteomes" id="UP000075320">
    <property type="component" value="Unassembled WGS sequence"/>
</dbReference>
<dbReference type="SMART" id="SM00507">
    <property type="entry name" value="HNHc"/>
    <property type="match status" value="1"/>
</dbReference>
<dbReference type="CDD" id="cd00085">
    <property type="entry name" value="HNHc"/>
    <property type="match status" value="1"/>
</dbReference>
<evidence type="ECO:0000259" key="1">
    <source>
        <dbReference type="SMART" id="SM00507"/>
    </source>
</evidence>
<gene>
    <name evidence="2" type="ORF">AZI86_01425</name>
</gene>